<dbReference type="Proteomes" id="UP000030121">
    <property type="component" value="Unassembled WGS sequence"/>
</dbReference>
<proteinExistence type="predicted"/>
<evidence type="ECO:0000313" key="3">
    <source>
        <dbReference type="Proteomes" id="UP000030121"/>
    </source>
</evidence>
<keyword evidence="1" id="KW-0472">Membrane</keyword>
<dbReference type="AlphaFoldDB" id="A0A0A2MEN9"/>
<reference evidence="2 3" key="1">
    <citation type="submission" date="2013-09" db="EMBL/GenBank/DDBJ databases">
        <authorList>
            <person name="Zeng Z."/>
            <person name="Chen C."/>
        </authorList>
    </citation>
    <scope>NUCLEOTIDE SEQUENCE [LARGE SCALE GENOMIC DNA]</scope>
    <source>
        <strain evidence="2 3">GH29-5</strain>
    </source>
</reference>
<keyword evidence="3" id="KW-1185">Reference proteome</keyword>
<name>A0A0A2MEN9_9FLAO</name>
<evidence type="ECO:0000256" key="1">
    <source>
        <dbReference type="SAM" id="Phobius"/>
    </source>
</evidence>
<keyword evidence="1" id="KW-1133">Transmembrane helix</keyword>
<comment type="caution">
    <text evidence="2">The sequence shown here is derived from an EMBL/GenBank/DDBJ whole genome shotgun (WGS) entry which is preliminary data.</text>
</comment>
<dbReference type="Pfam" id="PF06170">
    <property type="entry name" value="DUF983"/>
    <property type="match status" value="1"/>
</dbReference>
<accession>A0A0A2MEN9</accession>
<dbReference type="eggNOG" id="COG5349">
    <property type="taxonomic scope" value="Bacteria"/>
</dbReference>
<feature type="transmembrane region" description="Helical" evidence="1">
    <location>
        <begin position="81"/>
        <end position="101"/>
    </location>
</feature>
<dbReference type="OrthoDB" id="9790326at2"/>
<feature type="transmembrane region" description="Helical" evidence="1">
    <location>
        <begin position="52"/>
        <end position="75"/>
    </location>
</feature>
<dbReference type="RefSeq" id="WP_026979822.1">
    <property type="nucleotide sequence ID" value="NZ_AUCZ01000004.1"/>
</dbReference>
<evidence type="ECO:0008006" key="4">
    <source>
        <dbReference type="Google" id="ProtNLM"/>
    </source>
</evidence>
<gene>
    <name evidence="2" type="ORF">Q764_00960</name>
</gene>
<protein>
    <recommendedName>
        <fullName evidence="4">DUF983 domain-containing protein</fullName>
    </recommendedName>
</protein>
<dbReference type="STRING" id="1121899.GCA_000430025_01064"/>
<organism evidence="2 3">
    <name type="scientific">Flavobacterium suncheonense GH29-5 = DSM 17707</name>
    <dbReference type="NCBI Taxonomy" id="1121899"/>
    <lineage>
        <taxon>Bacteria</taxon>
        <taxon>Pseudomonadati</taxon>
        <taxon>Bacteroidota</taxon>
        <taxon>Flavobacteriia</taxon>
        <taxon>Flavobacteriales</taxon>
        <taxon>Flavobacteriaceae</taxon>
        <taxon>Flavobacterium</taxon>
    </lineage>
</organism>
<keyword evidence="1" id="KW-0812">Transmembrane</keyword>
<sequence length="119" mass="13720">MSVLFNILGEKCPKCEKGKVFAEKGNIFLLRLPKMNANCSHCHHKFEKEPGYFFGSMFVSYVVAVAEMIVFFLIANLFIDSYLTIVVLIGILSIVMSTFNFRFSRMLWIYMLDGKDKNI</sequence>
<dbReference type="EMBL" id="JRLW01000001">
    <property type="protein sequence ID" value="KGO90724.1"/>
    <property type="molecule type" value="Genomic_DNA"/>
</dbReference>
<dbReference type="InterPro" id="IPR009325">
    <property type="entry name" value="DUF983"/>
</dbReference>
<evidence type="ECO:0000313" key="2">
    <source>
        <dbReference type="EMBL" id="KGO90724.1"/>
    </source>
</evidence>